<organism evidence="3 4">
    <name type="scientific">Exocentrus adspersus</name>
    <dbReference type="NCBI Taxonomy" id="1586481"/>
    <lineage>
        <taxon>Eukaryota</taxon>
        <taxon>Metazoa</taxon>
        <taxon>Ecdysozoa</taxon>
        <taxon>Arthropoda</taxon>
        <taxon>Hexapoda</taxon>
        <taxon>Insecta</taxon>
        <taxon>Pterygota</taxon>
        <taxon>Neoptera</taxon>
        <taxon>Endopterygota</taxon>
        <taxon>Coleoptera</taxon>
        <taxon>Polyphaga</taxon>
        <taxon>Cucujiformia</taxon>
        <taxon>Chrysomeloidea</taxon>
        <taxon>Cerambycidae</taxon>
        <taxon>Lamiinae</taxon>
        <taxon>Acanthocinini</taxon>
        <taxon>Exocentrus</taxon>
    </lineage>
</organism>
<evidence type="ECO:0000256" key="1">
    <source>
        <dbReference type="SAM" id="Phobius"/>
    </source>
</evidence>
<accession>A0AAV8WIH2</accession>
<keyword evidence="2" id="KW-0732">Signal</keyword>
<keyword evidence="4" id="KW-1185">Reference proteome</keyword>
<sequence length="214" mass="23535">MRLTLLLGLMILAIIQWVSANENNATTDLVRLSSSKGRLLEVLGNRLKYLWTKFAASEDNGSFMGRCFGAARRLKFAMPLILIKLGVIITVLAFLTIFSLKTLGLLALLVLFHVSGAMSRIAVAFSGGRFTDSKTLNPPQNVHFHVHQTKDGNYDVGHTAVGVGFDDKLGKYGPSFGSSGEDFDSMESSNLYNKILLNRLLLKKYGHINANINK</sequence>
<name>A0AAV8WIH2_9CUCU</name>
<evidence type="ECO:0000313" key="3">
    <source>
        <dbReference type="EMBL" id="KAJ8925556.1"/>
    </source>
</evidence>
<evidence type="ECO:0000313" key="4">
    <source>
        <dbReference type="Proteomes" id="UP001159042"/>
    </source>
</evidence>
<keyword evidence="1" id="KW-0812">Transmembrane</keyword>
<comment type="caution">
    <text evidence="3">The sequence shown here is derived from an EMBL/GenBank/DDBJ whole genome shotgun (WGS) entry which is preliminary data.</text>
</comment>
<protein>
    <submittedName>
        <fullName evidence="3">Uncharacterized protein</fullName>
    </submittedName>
</protein>
<keyword evidence="1" id="KW-1133">Transmembrane helix</keyword>
<feature type="transmembrane region" description="Helical" evidence="1">
    <location>
        <begin position="105"/>
        <end position="125"/>
    </location>
</feature>
<feature type="chain" id="PRO_5043675919" evidence="2">
    <location>
        <begin position="21"/>
        <end position="214"/>
    </location>
</feature>
<evidence type="ECO:0000256" key="2">
    <source>
        <dbReference type="SAM" id="SignalP"/>
    </source>
</evidence>
<gene>
    <name evidence="3" type="ORF">NQ315_009396</name>
</gene>
<dbReference type="EMBL" id="JANEYG010000001">
    <property type="protein sequence ID" value="KAJ8925556.1"/>
    <property type="molecule type" value="Genomic_DNA"/>
</dbReference>
<feature type="transmembrane region" description="Helical" evidence="1">
    <location>
        <begin position="76"/>
        <end position="98"/>
    </location>
</feature>
<keyword evidence="1" id="KW-0472">Membrane</keyword>
<dbReference type="Proteomes" id="UP001159042">
    <property type="component" value="Unassembled WGS sequence"/>
</dbReference>
<feature type="signal peptide" evidence="2">
    <location>
        <begin position="1"/>
        <end position="20"/>
    </location>
</feature>
<dbReference type="AlphaFoldDB" id="A0AAV8WIH2"/>
<reference evidence="3 4" key="1">
    <citation type="journal article" date="2023" name="Insect Mol. Biol.">
        <title>Genome sequencing provides insights into the evolution of gene families encoding plant cell wall-degrading enzymes in longhorned beetles.</title>
        <authorList>
            <person name="Shin N.R."/>
            <person name="Okamura Y."/>
            <person name="Kirsch R."/>
            <person name="Pauchet Y."/>
        </authorList>
    </citation>
    <scope>NUCLEOTIDE SEQUENCE [LARGE SCALE GENOMIC DNA]</scope>
    <source>
        <strain evidence="3">EAD_L_NR</strain>
    </source>
</reference>
<proteinExistence type="predicted"/>